<accession>A0ABP6ZIX4</accession>
<feature type="transmembrane region" description="Helical" evidence="1">
    <location>
        <begin position="35"/>
        <end position="55"/>
    </location>
</feature>
<protein>
    <submittedName>
        <fullName evidence="2">Uncharacterized protein</fullName>
    </submittedName>
</protein>
<sequence>MGCLLVVMVAAFPRFTLLILWLARPNLVDAVFGTWIVPLIGLLLLPFATLMYILLYVPGVGVTAGGWVWVALGALIDVAHWVSGGLRQQRVTTAWRAY</sequence>
<dbReference type="RefSeq" id="WP_345575922.1">
    <property type="nucleotide sequence ID" value="NZ_BAABDQ010000047.1"/>
</dbReference>
<dbReference type="EMBL" id="BAABDQ010000047">
    <property type="protein sequence ID" value="GAA3611269.1"/>
    <property type="molecule type" value="Genomic_DNA"/>
</dbReference>
<evidence type="ECO:0000313" key="3">
    <source>
        <dbReference type="Proteomes" id="UP001500630"/>
    </source>
</evidence>
<keyword evidence="1" id="KW-1133">Transmembrane helix</keyword>
<organism evidence="2 3">
    <name type="scientific">Nonomuraea rosea</name>
    <dbReference type="NCBI Taxonomy" id="638574"/>
    <lineage>
        <taxon>Bacteria</taxon>
        <taxon>Bacillati</taxon>
        <taxon>Actinomycetota</taxon>
        <taxon>Actinomycetes</taxon>
        <taxon>Streptosporangiales</taxon>
        <taxon>Streptosporangiaceae</taxon>
        <taxon>Nonomuraea</taxon>
    </lineage>
</organism>
<dbReference type="Proteomes" id="UP001500630">
    <property type="component" value="Unassembled WGS sequence"/>
</dbReference>
<name>A0ABP6ZIX4_9ACTN</name>
<keyword evidence="1" id="KW-0472">Membrane</keyword>
<reference evidence="3" key="1">
    <citation type="journal article" date="2019" name="Int. J. Syst. Evol. Microbiol.">
        <title>The Global Catalogue of Microorganisms (GCM) 10K type strain sequencing project: providing services to taxonomists for standard genome sequencing and annotation.</title>
        <authorList>
            <consortium name="The Broad Institute Genomics Platform"/>
            <consortium name="The Broad Institute Genome Sequencing Center for Infectious Disease"/>
            <person name="Wu L."/>
            <person name="Ma J."/>
        </authorList>
    </citation>
    <scope>NUCLEOTIDE SEQUENCE [LARGE SCALE GENOMIC DNA]</scope>
    <source>
        <strain evidence="3">JCM 17326</strain>
    </source>
</reference>
<evidence type="ECO:0000313" key="2">
    <source>
        <dbReference type="EMBL" id="GAA3611269.1"/>
    </source>
</evidence>
<evidence type="ECO:0000256" key="1">
    <source>
        <dbReference type="SAM" id="Phobius"/>
    </source>
</evidence>
<proteinExistence type="predicted"/>
<gene>
    <name evidence="2" type="ORF">GCM10022419_115330</name>
</gene>
<feature type="transmembrane region" description="Helical" evidence="1">
    <location>
        <begin position="6"/>
        <end position="23"/>
    </location>
</feature>
<keyword evidence="1" id="KW-0812">Transmembrane</keyword>
<keyword evidence="3" id="KW-1185">Reference proteome</keyword>
<comment type="caution">
    <text evidence="2">The sequence shown here is derived from an EMBL/GenBank/DDBJ whole genome shotgun (WGS) entry which is preliminary data.</text>
</comment>
<feature type="transmembrane region" description="Helical" evidence="1">
    <location>
        <begin position="67"/>
        <end position="86"/>
    </location>
</feature>